<keyword evidence="1" id="KW-1133">Transmembrane helix</keyword>
<feature type="transmembrane region" description="Helical" evidence="1">
    <location>
        <begin position="12"/>
        <end position="32"/>
    </location>
</feature>
<gene>
    <name evidence="2" type="ORF">L1967_13795</name>
</gene>
<organism evidence="2 3">
    <name type="scientific">Zunongwangia pacifica</name>
    <dbReference type="NCBI Taxonomy" id="2911062"/>
    <lineage>
        <taxon>Bacteria</taxon>
        <taxon>Pseudomonadati</taxon>
        <taxon>Bacteroidota</taxon>
        <taxon>Flavobacteriia</taxon>
        <taxon>Flavobacteriales</taxon>
        <taxon>Flavobacteriaceae</taxon>
        <taxon>Zunongwangia</taxon>
    </lineage>
</organism>
<dbReference type="RefSeq" id="WP_249602088.1">
    <property type="nucleotide sequence ID" value="NZ_JAKHSK010000020.1"/>
</dbReference>
<evidence type="ECO:0000313" key="3">
    <source>
        <dbReference type="Proteomes" id="UP001139521"/>
    </source>
</evidence>
<keyword evidence="3" id="KW-1185">Reference proteome</keyword>
<evidence type="ECO:0000256" key="1">
    <source>
        <dbReference type="SAM" id="Phobius"/>
    </source>
</evidence>
<keyword evidence="1" id="KW-0812">Transmembrane</keyword>
<protein>
    <recommendedName>
        <fullName evidence="4">Cytochrome B</fullName>
    </recommendedName>
</protein>
<reference evidence="2" key="1">
    <citation type="submission" date="2022-01" db="EMBL/GenBank/DDBJ databases">
        <title>Genome sequencing of Zunongwangia sp. M21534 genome.</title>
        <authorList>
            <person name="Chen Y."/>
            <person name="Dong C."/>
            <person name="Shao Z."/>
        </authorList>
    </citation>
    <scope>NUCLEOTIDE SEQUENCE</scope>
    <source>
        <strain evidence="2">MCCC M21534</strain>
    </source>
</reference>
<keyword evidence="1" id="KW-0472">Membrane</keyword>
<sequence length="154" mass="17963">MYQILLSLHSIFRWLVLVSLLYAIYAAVKGLYSKTNFTKRDNAVRHWTATISHTQLIIGILLYTQSPMVKYFFNHYKFSQGWNEALFFGFFHLLLMFISIVLITIGSAIAKRKEVSGEKFKIMLIFFSLALLLIFLAIPWPFSPLAHRPILRPF</sequence>
<feature type="transmembrane region" description="Helical" evidence="1">
    <location>
        <begin position="44"/>
        <end position="65"/>
    </location>
</feature>
<dbReference type="Proteomes" id="UP001139521">
    <property type="component" value="Unassembled WGS sequence"/>
</dbReference>
<name>A0A9X1ZY34_9FLAO</name>
<proteinExistence type="predicted"/>
<comment type="caution">
    <text evidence="2">The sequence shown here is derived from an EMBL/GenBank/DDBJ whole genome shotgun (WGS) entry which is preliminary data.</text>
</comment>
<dbReference type="AlphaFoldDB" id="A0A9X1ZY34"/>
<dbReference type="EMBL" id="JAKHSK010000020">
    <property type="protein sequence ID" value="MCL6219365.1"/>
    <property type="molecule type" value="Genomic_DNA"/>
</dbReference>
<feature type="transmembrane region" description="Helical" evidence="1">
    <location>
        <begin position="85"/>
        <end position="110"/>
    </location>
</feature>
<feature type="transmembrane region" description="Helical" evidence="1">
    <location>
        <begin position="122"/>
        <end position="142"/>
    </location>
</feature>
<evidence type="ECO:0008006" key="4">
    <source>
        <dbReference type="Google" id="ProtNLM"/>
    </source>
</evidence>
<accession>A0A9X1ZY34</accession>
<evidence type="ECO:0000313" key="2">
    <source>
        <dbReference type="EMBL" id="MCL6219365.1"/>
    </source>
</evidence>